<dbReference type="Proteomes" id="UP000030341">
    <property type="component" value="Chromosome 2"/>
</dbReference>
<dbReference type="Gene3D" id="3.30.1360.40">
    <property type="match status" value="1"/>
</dbReference>
<dbReference type="InterPro" id="IPR036251">
    <property type="entry name" value="Arg_repress_C_sf"/>
</dbReference>
<dbReference type="KEGG" id="pseo:OM33_14815"/>
<dbReference type="Gene3D" id="1.10.10.10">
    <property type="entry name" value="Winged helix-like DNA-binding domain superfamily/Winged helix DNA-binding domain"/>
    <property type="match status" value="1"/>
</dbReference>
<dbReference type="AlphaFoldDB" id="A0A0A7EIH3"/>
<proteinExistence type="inferred from homology"/>
<dbReference type="KEGG" id="pseo:OM33_21865"/>
<dbReference type="PANTHER" id="PTHR34471">
    <property type="entry name" value="ARGININE REPRESSOR"/>
    <property type="match status" value="1"/>
</dbReference>
<dbReference type="SUPFAM" id="SSF46785">
    <property type="entry name" value="Winged helix' DNA-binding domain"/>
    <property type="match status" value="1"/>
</dbReference>
<dbReference type="InterPro" id="IPR036390">
    <property type="entry name" value="WH_DNA-bd_sf"/>
</dbReference>
<dbReference type="STRING" id="1348114.OM33_14815"/>
<comment type="function">
    <text evidence="10">Regulates arginine biosynthesis genes.</text>
</comment>
<comment type="pathway">
    <text evidence="2 10">Amino-acid biosynthesis; L-arginine biosynthesis [regulation].</text>
</comment>
<keyword evidence="9 10" id="KW-0804">Transcription</keyword>
<dbReference type="InterPro" id="IPR036388">
    <property type="entry name" value="WH-like_DNA-bd_sf"/>
</dbReference>
<keyword evidence="15" id="KW-1185">Reference proteome</keyword>
<dbReference type="EMBL" id="CP009889">
    <property type="protein sequence ID" value="AIY67632.1"/>
    <property type="molecule type" value="Genomic_DNA"/>
</dbReference>
<keyword evidence="6 10" id="KW-0055">Arginine biosynthesis</keyword>
<dbReference type="SUPFAM" id="SSF55252">
    <property type="entry name" value="C-terminal domain of arginine repressor"/>
    <property type="match status" value="1"/>
</dbReference>
<sequence length="155" mass="17130">MEAEKSLNQIIKHLILQKEIRSQFELSYELGLMGFADISQSRISRMLTRLGAVRMRNSNHQLVYRLPSDVGMPGLKQSIESVVLACDKNEALVVIKTQAGGAKIVARVLDHLHDSLGISGTVASDDTLFIMPKPAQCTTLLCNQICDILDFYQAA</sequence>
<dbReference type="HOGENOM" id="CLU_097103_2_0_6"/>
<keyword evidence="7 10" id="KW-0805">Transcription regulation</keyword>
<reference evidence="13 15" key="1">
    <citation type="submission" date="2014-11" db="EMBL/GenBank/DDBJ databases">
        <title>Complete Genome Sequence of Pseudoalteromonas sp. Strain OCN003 Isolated from Kaneohe Bay, Oahu, Hawaii.</title>
        <authorList>
            <person name="Beurmann S."/>
            <person name="Videau P."/>
            <person name="Ushijima B."/>
            <person name="Smith A.M."/>
            <person name="Aeby G.S."/>
            <person name="Callahan S.M."/>
            <person name="Belcaid M."/>
        </authorList>
    </citation>
    <scope>NUCLEOTIDE SEQUENCE [LARGE SCALE GENOMIC DNA]</scope>
    <source>
        <strain evidence="13 15">OCN003</strain>
    </source>
</reference>
<feature type="domain" description="Arginine repressor C-terminal" evidence="12">
    <location>
        <begin position="80"/>
        <end position="145"/>
    </location>
</feature>
<dbReference type="GO" id="GO:0003677">
    <property type="term" value="F:DNA binding"/>
    <property type="evidence" value="ECO:0007669"/>
    <property type="project" value="UniProtKB-KW"/>
</dbReference>
<evidence type="ECO:0000259" key="11">
    <source>
        <dbReference type="Pfam" id="PF01316"/>
    </source>
</evidence>
<dbReference type="InterPro" id="IPR001669">
    <property type="entry name" value="Arg_repress"/>
</dbReference>
<organism evidence="13 15">
    <name type="scientific">Pseudoalteromonas piratica</name>
    <dbReference type="NCBI Taxonomy" id="1348114"/>
    <lineage>
        <taxon>Bacteria</taxon>
        <taxon>Pseudomonadati</taxon>
        <taxon>Pseudomonadota</taxon>
        <taxon>Gammaproteobacteria</taxon>
        <taxon>Alteromonadales</taxon>
        <taxon>Pseudoalteromonadaceae</taxon>
        <taxon>Pseudoalteromonas</taxon>
    </lineage>
</organism>
<dbReference type="GO" id="GO:0005737">
    <property type="term" value="C:cytoplasm"/>
    <property type="evidence" value="ECO:0007669"/>
    <property type="project" value="UniProtKB-SubCell"/>
</dbReference>
<dbReference type="HAMAP" id="MF_00173">
    <property type="entry name" value="Arg_repressor"/>
    <property type="match status" value="1"/>
</dbReference>
<evidence type="ECO:0000256" key="10">
    <source>
        <dbReference type="HAMAP-Rule" id="MF_00173"/>
    </source>
</evidence>
<evidence type="ECO:0000256" key="4">
    <source>
        <dbReference type="ARBA" id="ARBA00021148"/>
    </source>
</evidence>
<evidence type="ECO:0000313" key="13">
    <source>
        <dbReference type="EMBL" id="AIY66434.1"/>
    </source>
</evidence>
<keyword evidence="10" id="KW-0028">Amino-acid biosynthesis</keyword>
<dbReference type="RefSeq" id="WP_040134645.1">
    <property type="nucleotide sequence ID" value="NZ_CP009889.1"/>
</dbReference>
<dbReference type="InterPro" id="IPR020899">
    <property type="entry name" value="Arg_repress_C"/>
</dbReference>
<evidence type="ECO:0000256" key="2">
    <source>
        <dbReference type="ARBA" id="ARBA00005040"/>
    </source>
</evidence>
<dbReference type="PRINTS" id="PR01467">
    <property type="entry name" value="ARGREPRESSOR"/>
</dbReference>
<dbReference type="PANTHER" id="PTHR34471:SF1">
    <property type="entry name" value="ARGININE REPRESSOR"/>
    <property type="match status" value="1"/>
</dbReference>
<comment type="subcellular location">
    <subcellularLocation>
        <location evidence="1 10">Cytoplasm</location>
    </subcellularLocation>
</comment>
<dbReference type="GO" id="GO:0003700">
    <property type="term" value="F:DNA-binding transcription factor activity"/>
    <property type="evidence" value="ECO:0007669"/>
    <property type="project" value="UniProtKB-UniRule"/>
</dbReference>
<dbReference type="GO" id="GO:1900079">
    <property type="term" value="P:regulation of arginine biosynthetic process"/>
    <property type="evidence" value="ECO:0007669"/>
    <property type="project" value="UniProtKB-UniRule"/>
</dbReference>
<protein>
    <recommendedName>
        <fullName evidence="4 10">Arginine repressor</fullName>
    </recommendedName>
</protein>
<dbReference type="Pfam" id="PF02863">
    <property type="entry name" value="Arg_repressor_C"/>
    <property type="match status" value="1"/>
</dbReference>
<dbReference type="EMBL" id="CP009889">
    <property type="protein sequence ID" value="AIY66434.1"/>
    <property type="molecule type" value="Genomic_DNA"/>
</dbReference>
<dbReference type="eggNOG" id="COG1438">
    <property type="taxonomic scope" value="Bacteria"/>
</dbReference>
<keyword evidence="8 10" id="KW-0238">DNA-binding</keyword>
<dbReference type="InterPro" id="IPR020900">
    <property type="entry name" value="Arg_repress_DNA-bd"/>
</dbReference>
<evidence type="ECO:0000313" key="15">
    <source>
        <dbReference type="Proteomes" id="UP000030341"/>
    </source>
</evidence>
<comment type="similarity">
    <text evidence="3 10">Belongs to the ArgR family.</text>
</comment>
<gene>
    <name evidence="10" type="primary">argR</name>
    <name evidence="13" type="ORF">OM33_14815</name>
    <name evidence="14" type="ORF">OM33_21865</name>
</gene>
<keyword evidence="10" id="KW-0678">Repressor</keyword>
<dbReference type="OrthoDB" id="7060358at2"/>
<dbReference type="GO" id="GO:0051259">
    <property type="term" value="P:protein complex oligomerization"/>
    <property type="evidence" value="ECO:0007669"/>
    <property type="project" value="InterPro"/>
</dbReference>
<evidence type="ECO:0000256" key="7">
    <source>
        <dbReference type="ARBA" id="ARBA00023015"/>
    </source>
</evidence>
<evidence type="ECO:0000256" key="6">
    <source>
        <dbReference type="ARBA" id="ARBA00022571"/>
    </source>
</evidence>
<evidence type="ECO:0000256" key="8">
    <source>
        <dbReference type="ARBA" id="ARBA00023125"/>
    </source>
</evidence>
<keyword evidence="5 10" id="KW-0963">Cytoplasm</keyword>
<accession>A0A0A7EIH3</accession>
<evidence type="ECO:0000256" key="3">
    <source>
        <dbReference type="ARBA" id="ARBA00008316"/>
    </source>
</evidence>
<evidence type="ECO:0000256" key="1">
    <source>
        <dbReference type="ARBA" id="ARBA00004496"/>
    </source>
</evidence>
<feature type="domain" description="Arginine repressor DNA-binding" evidence="11">
    <location>
        <begin position="6"/>
        <end position="69"/>
    </location>
</feature>
<evidence type="ECO:0000313" key="14">
    <source>
        <dbReference type="EMBL" id="AIY67632.1"/>
    </source>
</evidence>
<dbReference type="GO" id="GO:0034618">
    <property type="term" value="F:arginine binding"/>
    <property type="evidence" value="ECO:0007669"/>
    <property type="project" value="InterPro"/>
</dbReference>
<name>A0A0A7EIH3_9GAMM</name>
<dbReference type="UniPathway" id="UPA00068"/>
<evidence type="ECO:0000256" key="5">
    <source>
        <dbReference type="ARBA" id="ARBA00022490"/>
    </source>
</evidence>
<dbReference type="Pfam" id="PF01316">
    <property type="entry name" value="Arg_repressor"/>
    <property type="match status" value="1"/>
</dbReference>
<dbReference type="GO" id="GO:0006526">
    <property type="term" value="P:L-arginine biosynthetic process"/>
    <property type="evidence" value="ECO:0007669"/>
    <property type="project" value="UniProtKB-UniPathway"/>
</dbReference>
<evidence type="ECO:0000259" key="12">
    <source>
        <dbReference type="Pfam" id="PF02863"/>
    </source>
</evidence>
<evidence type="ECO:0000256" key="9">
    <source>
        <dbReference type="ARBA" id="ARBA00023163"/>
    </source>
</evidence>